<proteinExistence type="inferred from homology"/>
<evidence type="ECO:0000256" key="2">
    <source>
        <dbReference type="ARBA" id="ARBA00022490"/>
    </source>
</evidence>
<gene>
    <name evidence="9" type="ORF">CLV39_0239</name>
</gene>
<name>A0A3M0BMX5_9AQUI</name>
<feature type="domain" description="MalT-like TPR region" evidence="8">
    <location>
        <begin position="71"/>
        <end position="255"/>
    </location>
</feature>
<feature type="chain" id="PRO_5018157850" evidence="7">
    <location>
        <begin position="17"/>
        <end position="272"/>
    </location>
</feature>
<reference evidence="9 10" key="1">
    <citation type="submission" date="2018-10" db="EMBL/GenBank/DDBJ databases">
        <title>Genomic Encyclopedia of Archaeal and Bacterial Type Strains, Phase II (KMG-II): from individual species to whole genera.</title>
        <authorList>
            <person name="Goeker M."/>
        </authorList>
    </citation>
    <scope>NUCLEOTIDE SEQUENCE [LARGE SCALE GENOMIC DNA]</scope>
    <source>
        <strain evidence="9 10">VM1</strain>
    </source>
</reference>
<evidence type="ECO:0000256" key="7">
    <source>
        <dbReference type="SAM" id="SignalP"/>
    </source>
</evidence>
<sequence>MRFLFLILLIINFAIANPKEKVDEMLLKAWQYYEEGNYYMMLEQSKKTLNYALKHNVPKGIAEGYYYIGIAYFQMGDLDKAIKYANKAIEYSKDKSNYRWKAYAKNLLAEIMIRLKKYDEALKQYNDILKLSIENDNKRMIAVTYLDIGNVYFHKKNLKKALENFKKAYEHMQRIKIRPYYLALVNYNLGIVHYKLNNFQNVIPYLEKSLNIYQKINDEKSTVETAYFLADSFYEIGDKEKALNTLESYKNLAKKVLLYRKFKKLEKKIKSS</sequence>
<dbReference type="InterPro" id="IPR051476">
    <property type="entry name" value="Bac_ResReg_Asp_Phosphatase"/>
</dbReference>
<comment type="similarity">
    <text evidence="5">Belongs to the Rap family.</text>
</comment>
<feature type="repeat" description="TPR" evidence="6">
    <location>
        <begin position="142"/>
        <end position="175"/>
    </location>
</feature>
<dbReference type="PANTHER" id="PTHR46630">
    <property type="entry name" value="TETRATRICOPEPTIDE REPEAT PROTEIN 29"/>
    <property type="match status" value="1"/>
</dbReference>
<dbReference type="Gene3D" id="1.25.40.10">
    <property type="entry name" value="Tetratricopeptide repeat domain"/>
    <property type="match status" value="1"/>
</dbReference>
<dbReference type="PANTHER" id="PTHR46630:SF1">
    <property type="entry name" value="TETRATRICOPEPTIDE REPEAT PROTEIN 29"/>
    <property type="match status" value="1"/>
</dbReference>
<evidence type="ECO:0000256" key="6">
    <source>
        <dbReference type="PROSITE-ProRule" id="PRU00339"/>
    </source>
</evidence>
<organism evidence="9 10">
    <name type="scientific">Hydrogenothermus marinus</name>
    <dbReference type="NCBI Taxonomy" id="133270"/>
    <lineage>
        <taxon>Bacteria</taxon>
        <taxon>Pseudomonadati</taxon>
        <taxon>Aquificota</taxon>
        <taxon>Aquificia</taxon>
        <taxon>Aquificales</taxon>
        <taxon>Hydrogenothermaceae</taxon>
        <taxon>Hydrogenothermus</taxon>
    </lineage>
</organism>
<dbReference type="Pfam" id="PF17874">
    <property type="entry name" value="TPR_MalT"/>
    <property type="match status" value="1"/>
</dbReference>
<dbReference type="Proteomes" id="UP000280842">
    <property type="component" value="Unassembled WGS sequence"/>
</dbReference>
<feature type="signal peptide" evidence="7">
    <location>
        <begin position="1"/>
        <end position="16"/>
    </location>
</feature>
<dbReference type="PROSITE" id="PS50293">
    <property type="entry name" value="TPR_REGION"/>
    <property type="match status" value="1"/>
</dbReference>
<dbReference type="SMART" id="SM00028">
    <property type="entry name" value="TPR"/>
    <property type="match status" value="5"/>
</dbReference>
<protein>
    <submittedName>
        <fullName evidence="9">Tetratricopeptide repeat protein</fullName>
    </submittedName>
</protein>
<keyword evidence="3" id="KW-0677">Repeat</keyword>
<dbReference type="RefSeq" id="WP_121922397.1">
    <property type="nucleotide sequence ID" value="NZ_REFO01000010.1"/>
</dbReference>
<dbReference type="InterPro" id="IPR011990">
    <property type="entry name" value="TPR-like_helical_dom_sf"/>
</dbReference>
<evidence type="ECO:0000256" key="1">
    <source>
        <dbReference type="ARBA" id="ARBA00004496"/>
    </source>
</evidence>
<dbReference type="OrthoDB" id="9769030at2"/>
<evidence type="ECO:0000256" key="3">
    <source>
        <dbReference type="ARBA" id="ARBA00022737"/>
    </source>
</evidence>
<keyword evidence="10" id="KW-1185">Reference proteome</keyword>
<dbReference type="PROSITE" id="PS50005">
    <property type="entry name" value="TPR"/>
    <property type="match status" value="3"/>
</dbReference>
<keyword evidence="7" id="KW-0732">Signal</keyword>
<evidence type="ECO:0000256" key="5">
    <source>
        <dbReference type="ARBA" id="ARBA00038253"/>
    </source>
</evidence>
<dbReference type="EMBL" id="REFO01000010">
    <property type="protein sequence ID" value="RMA97619.1"/>
    <property type="molecule type" value="Genomic_DNA"/>
</dbReference>
<dbReference type="AlphaFoldDB" id="A0A3M0BMX5"/>
<comment type="caution">
    <text evidence="9">The sequence shown here is derived from an EMBL/GenBank/DDBJ whole genome shotgun (WGS) entry which is preliminary data.</text>
</comment>
<keyword evidence="4 6" id="KW-0802">TPR repeat</keyword>
<dbReference type="InterPro" id="IPR041617">
    <property type="entry name" value="TPR_MalT"/>
</dbReference>
<evidence type="ECO:0000259" key="8">
    <source>
        <dbReference type="Pfam" id="PF17874"/>
    </source>
</evidence>
<keyword evidence="2" id="KW-0963">Cytoplasm</keyword>
<comment type="subcellular location">
    <subcellularLocation>
        <location evidence="1">Cytoplasm</location>
    </subcellularLocation>
</comment>
<dbReference type="SUPFAM" id="SSF48452">
    <property type="entry name" value="TPR-like"/>
    <property type="match status" value="1"/>
</dbReference>
<feature type="repeat" description="TPR" evidence="6">
    <location>
        <begin position="102"/>
        <end position="135"/>
    </location>
</feature>
<feature type="repeat" description="TPR" evidence="6">
    <location>
        <begin position="62"/>
        <end position="95"/>
    </location>
</feature>
<dbReference type="InterPro" id="IPR019734">
    <property type="entry name" value="TPR_rpt"/>
</dbReference>
<evidence type="ECO:0000313" key="9">
    <source>
        <dbReference type="EMBL" id="RMA97619.1"/>
    </source>
</evidence>
<evidence type="ECO:0000256" key="4">
    <source>
        <dbReference type="ARBA" id="ARBA00022803"/>
    </source>
</evidence>
<accession>A0A3M0BMX5</accession>
<dbReference type="GO" id="GO:0005737">
    <property type="term" value="C:cytoplasm"/>
    <property type="evidence" value="ECO:0007669"/>
    <property type="project" value="UniProtKB-SubCell"/>
</dbReference>
<evidence type="ECO:0000313" key="10">
    <source>
        <dbReference type="Proteomes" id="UP000280842"/>
    </source>
</evidence>